<feature type="compositionally biased region" description="Low complexity" evidence="6">
    <location>
        <begin position="9"/>
        <end position="29"/>
    </location>
</feature>
<reference evidence="9" key="2">
    <citation type="submission" date="2020-09" db="EMBL/GenBank/DDBJ databases">
        <authorList>
            <person name="Yu Y."/>
        </authorList>
    </citation>
    <scope>NUCLEOTIDE SEQUENCE</scope>
    <source>
        <strain evidence="9">KCTC 49039</strain>
    </source>
</reference>
<evidence type="ECO:0000256" key="1">
    <source>
        <dbReference type="ARBA" id="ARBA00010641"/>
    </source>
</evidence>
<dbReference type="InterPro" id="IPR032710">
    <property type="entry name" value="NTF2-like_dom_sf"/>
</dbReference>
<dbReference type="Gene3D" id="1.10.10.10">
    <property type="entry name" value="Winged helix-like DNA-binding domain superfamily/Winged helix DNA-binding domain"/>
    <property type="match status" value="1"/>
</dbReference>
<dbReference type="RefSeq" id="WP_191828610.1">
    <property type="nucleotide sequence ID" value="NZ_JACYHB010000005.1"/>
</dbReference>
<dbReference type="InterPro" id="IPR007627">
    <property type="entry name" value="RNA_pol_sigma70_r2"/>
</dbReference>
<dbReference type="GO" id="GO:0016987">
    <property type="term" value="F:sigma factor activity"/>
    <property type="evidence" value="ECO:0007669"/>
    <property type="project" value="UniProtKB-KW"/>
</dbReference>
<reference evidence="9" key="1">
    <citation type="journal article" date="2018" name="Curr. Microbiol.">
        <title>Cellulosimicrobium arenosum sp. nov., Isolated from Marine Sediment Sand.</title>
        <authorList>
            <person name="Oh M."/>
            <person name="Kim J.H."/>
            <person name="Yoon J.H."/>
            <person name="Schumann P."/>
            <person name="Kim W."/>
        </authorList>
    </citation>
    <scope>NUCLEOTIDE SEQUENCE</scope>
    <source>
        <strain evidence="9">KCTC 49039</strain>
    </source>
</reference>
<dbReference type="SUPFAM" id="SSF88659">
    <property type="entry name" value="Sigma3 and sigma4 domains of RNA polymerase sigma factors"/>
    <property type="match status" value="1"/>
</dbReference>
<proteinExistence type="inferred from homology"/>
<dbReference type="PANTHER" id="PTHR30173:SF36">
    <property type="entry name" value="ECF RNA POLYMERASE SIGMA FACTOR SIGJ"/>
    <property type="match status" value="1"/>
</dbReference>
<evidence type="ECO:0000256" key="4">
    <source>
        <dbReference type="ARBA" id="ARBA00023082"/>
    </source>
</evidence>
<dbReference type="InterPro" id="IPR036388">
    <property type="entry name" value="WH-like_DNA-bd_sf"/>
</dbReference>
<evidence type="ECO:0000256" key="3">
    <source>
        <dbReference type="ARBA" id="ARBA00023015"/>
    </source>
</evidence>
<protein>
    <submittedName>
        <fullName evidence="9">RNA polymerase sigma-70 factor</fullName>
    </submittedName>
</protein>
<comment type="similarity">
    <text evidence="1">Belongs to the sigma-70 factor family. ECF subfamily.</text>
</comment>
<dbReference type="InterPro" id="IPR014284">
    <property type="entry name" value="RNA_pol_sigma-70_dom"/>
</dbReference>
<accession>A0A927IZZ2</accession>
<dbReference type="GO" id="GO:0003677">
    <property type="term" value="F:DNA binding"/>
    <property type="evidence" value="ECO:0007669"/>
    <property type="project" value="InterPro"/>
</dbReference>
<evidence type="ECO:0000313" key="10">
    <source>
        <dbReference type="Proteomes" id="UP000610846"/>
    </source>
</evidence>
<evidence type="ECO:0000259" key="7">
    <source>
        <dbReference type="Pfam" id="PF04542"/>
    </source>
</evidence>
<dbReference type="PANTHER" id="PTHR30173">
    <property type="entry name" value="SIGMA 19 FACTOR"/>
    <property type="match status" value="1"/>
</dbReference>
<evidence type="ECO:0000259" key="8">
    <source>
        <dbReference type="Pfam" id="PF08281"/>
    </source>
</evidence>
<evidence type="ECO:0000256" key="5">
    <source>
        <dbReference type="ARBA" id="ARBA00023163"/>
    </source>
</evidence>
<dbReference type="Pfam" id="PF08281">
    <property type="entry name" value="Sigma70_r4_2"/>
    <property type="match status" value="1"/>
</dbReference>
<dbReference type="InterPro" id="IPR013325">
    <property type="entry name" value="RNA_pol_sigma_r2"/>
</dbReference>
<dbReference type="Pfam" id="PF04542">
    <property type="entry name" value="Sigma70_r2"/>
    <property type="match status" value="1"/>
</dbReference>
<keyword evidence="5" id="KW-0804">Transcription</keyword>
<feature type="domain" description="RNA polymerase sigma-70 region 2" evidence="7">
    <location>
        <begin position="42"/>
        <end position="103"/>
    </location>
</feature>
<comment type="caution">
    <text evidence="9">The sequence shown here is derived from an EMBL/GenBank/DDBJ whole genome shotgun (WGS) entry which is preliminary data.</text>
</comment>
<dbReference type="NCBIfam" id="TIGR02957">
    <property type="entry name" value="SigX4"/>
    <property type="match status" value="1"/>
</dbReference>
<comment type="subunit">
    <text evidence="2">Interacts transiently with the RNA polymerase catalytic core formed by RpoA, RpoB, RpoC and RpoZ (2 alpha, 1 beta, 1 beta' and 1 omega subunit) to form the RNA polymerase holoenzyme that can initiate transcription.</text>
</comment>
<feature type="domain" description="RNA polymerase sigma factor 70 region 4 type 2" evidence="8">
    <location>
        <begin position="140"/>
        <end position="188"/>
    </location>
</feature>
<dbReference type="InterPro" id="IPR014303">
    <property type="entry name" value="RNA_pol_sigma-70_ECF"/>
</dbReference>
<keyword evidence="10" id="KW-1185">Reference proteome</keyword>
<sequence>MSSGDGRDGTSSGTSSPAASSSDASAYAGADEGRDALEPFLSVRPQLFGIAYRMLGSVDEAEDVVQDAWVRWHGTDRTRVVNAAAFLTTVVTRLAINVLTSARARRETYVGPWLPEPVDTSQDPALGAERAEAIQIATLVLLERLTPTERAVYVLREAFGYPYRRVAEILDLSEANARQLARRARERLGDREPVPVDPGEHRRLLDEFVAAAHDGDLARFERFLSADVVASADGGGKVHASRQELVGVARVSLFFDNLWRKQWARADVRVVEANGLPALVIAYASGRVALVSLDVSPAGVEHVFVQVNPDKLRAYASAD</sequence>
<name>A0A927IZZ2_9MICO</name>
<dbReference type="SUPFAM" id="SSF88946">
    <property type="entry name" value="Sigma2 domain of RNA polymerase sigma factors"/>
    <property type="match status" value="1"/>
</dbReference>
<dbReference type="InterPro" id="IPR013249">
    <property type="entry name" value="RNA_pol_sigma70_r4_t2"/>
</dbReference>
<dbReference type="CDD" id="cd06171">
    <property type="entry name" value="Sigma70_r4"/>
    <property type="match status" value="1"/>
</dbReference>
<evidence type="ECO:0000256" key="6">
    <source>
        <dbReference type="SAM" id="MobiDB-lite"/>
    </source>
</evidence>
<dbReference type="InterPro" id="IPR013324">
    <property type="entry name" value="RNA_pol_sigma_r3/r4-like"/>
</dbReference>
<dbReference type="EMBL" id="JACYHB010000005">
    <property type="protein sequence ID" value="MBD8079027.1"/>
    <property type="molecule type" value="Genomic_DNA"/>
</dbReference>
<dbReference type="Proteomes" id="UP000610846">
    <property type="component" value="Unassembled WGS sequence"/>
</dbReference>
<dbReference type="AlphaFoldDB" id="A0A927IZZ2"/>
<keyword evidence="4" id="KW-0731">Sigma factor</keyword>
<dbReference type="GO" id="GO:0006352">
    <property type="term" value="P:DNA-templated transcription initiation"/>
    <property type="evidence" value="ECO:0007669"/>
    <property type="project" value="InterPro"/>
</dbReference>
<dbReference type="NCBIfam" id="TIGR02937">
    <property type="entry name" value="sigma70-ECF"/>
    <property type="match status" value="1"/>
</dbReference>
<evidence type="ECO:0000313" key="9">
    <source>
        <dbReference type="EMBL" id="MBD8079027.1"/>
    </source>
</evidence>
<feature type="region of interest" description="Disordered" evidence="6">
    <location>
        <begin position="1"/>
        <end position="29"/>
    </location>
</feature>
<organism evidence="9 10">
    <name type="scientific">Cellulosimicrobium arenosum</name>
    <dbReference type="NCBI Taxonomy" id="2708133"/>
    <lineage>
        <taxon>Bacteria</taxon>
        <taxon>Bacillati</taxon>
        <taxon>Actinomycetota</taxon>
        <taxon>Actinomycetes</taxon>
        <taxon>Micrococcales</taxon>
        <taxon>Promicromonosporaceae</taxon>
        <taxon>Cellulosimicrobium</taxon>
    </lineage>
</organism>
<evidence type="ECO:0000256" key="2">
    <source>
        <dbReference type="ARBA" id="ARBA00011344"/>
    </source>
</evidence>
<keyword evidence="3" id="KW-0805">Transcription regulation</keyword>
<dbReference type="Gene3D" id="1.10.1740.10">
    <property type="match status" value="1"/>
</dbReference>
<dbReference type="SUPFAM" id="SSF54427">
    <property type="entry name" value="NTF2-like"/>
    <property type="match status" value="1"/>
</dbReference>
<dbReference type="InterPro" id="IPR052704">
    <property type="entry name" value="ECF_Sigma-70_Domain"/>
</dbReference>
<gene>
    <name evidence="9" type="ORF">IF651_08160</name>
</gene>
<dbReference type="NCBIfam" id="NF007214">
    <property type="entry name" value="PRK09636.1"/>
    <property type="match status" value="1"/>
</dbReference>